<name>A0A7L5AN29_9MICO</name>
<keyword evidence="1" id="KW-0472">Membrane</keyword>
<keyword evidence="1" id="KW-0812">Transmembrane</keyword>
<dbReference type="Pfam" id="PF13519">
    <property type="entry name" value="VWA_2"/>
    <property type="match status" value="1"/>
</dbReference>
<dbReference type="Gene3D" id="3.40.50.410">
    <property type="entry name" value="von Willebrand factor, type A domain"/>
    <property type="match status" value="1"/>
</dbReference>
<dbReference type="KEGG" id="mant:BHD05_08645"/>
<keyword evidence="4" id="KW-1185">Reference proteome</keyword>
<feature type="transmembrane region" description="Helical" evidence="1">
    <location>
        <begin position="307"/>
        <end position="331"/>
    </location>
</feature>
<evidence type="ECO:0000256" key="1">
    <source>
        <dbReference type="SAM" id="Phobius"/>
    </source>
</evidence>
<dbReference type="EMBL" id="CP017146">
    <property type="protein sequence ID" value="QHO69699.1"/>
    <property type="molecule type" value="Genomic_DNA"/>
</dbReference>
<feature type="domain" description="VWFA" evidence="2">
    <location>
        <begin position="72"/>
        <end position="270"/>
    </location>
</feature>
<dbReference type="Proteomes" id="UP000464507">
    <property type="component" value="Chromosome"/>
</dbReference>
<proteinExistence type="predicted"/>
<keyword evidence="1" id="KW-1133">Transmembrane helix</keyword>
<evidence type="ECO:0000313" key="3">
    <source>
        <dbReference type="EMBL" id="QHO69699.1"/>
    </source>
</evidence>
<evidence type="ECO:0000313" key="4">
    <source>
        <dbReference type="Proteomes" id="UP000464507"/>
    </source>
</evidence>
<dbReference type="InterPro" id="IPR002035">
    <property type="entry name" value="VWF_A"/>
</dbReference>
<organism evidence="3 4">
    <name type="scientific">Marisediminicola antarctica</name>
    <dbReference type="NCBI Taxonomy" id="674079"/>
    <lineage>
        <taxon>Bacteria</taxon>
        <taxon>Bacillati</taxon>
        <taxon>Actinomycetota</taxon>
        <taxon>Actinomycetes</taxon>
        <taxon>Micrococcales</taxon>
        <taxon>Microbacteriaceae</taxon>
        <taxon>Marisediminicola</taxon>
    </lineage>
</organism>
<feature type="transmembrane region" description="Helical" evidence="1">
    <location>
        <begin position="6"/>
        <end position="27"/>
    </location>
</feature>
<sequence length="348" mass="36371">MTLIPMLPIPVIAVLGAVLGGAVLWRLARARRSRERLGWALRLAMVVLLIVISLRPSIAGETRGPVASGGLEVYFVVDTTSSMAAEDAAVEPAGDAPATRLDAVKADITAMSEQLVGAQFSLTTFDATSVQRVPLTTDAAALASATTALTSEITYYSRGSGIDAPVEFVGELLASARSSHPERSRVLFYLGDGEQTRDEVPGSFGAIAELIDGGGVIGYGTQEGGRMRVFDGYSADDNPAEVSYIQDPTSGADAVSTLDQANLAVIAGELGVDYRHSDEGAAREFADGLDVGPITARASSFAGPVEFYWLLALPLALFALGELAAAGLAIARSRPRSDNPRQAKEARS</sequence>
<dbReference type="SUPFAM" id="SSF53300">
    <property type="entry name" value="vWA-like"/>
    <property type="match status" value="1"/>
</dbReference>
<gene>
    <name evidence="3" type="ORF">BHD05_08645</name>
</gene>
<reference evidence="3 4" key="1">
    <citation type="submission" date="2016-09" db="EMBL/GenBank/DDBJ databases">
        <title>Complete genome sequence of microbes from the polar regions.</title>
        <authorList>
            <person name="Liao L."/>
            <person name="Chen B."/>
        </authorList>
    </citation>
    <scope>NUCLEOTIDE SEQUENCE [LARGE SCALE GENOMIC DNA]</scope>
    <source>
        <strain evidence="3 4">ZS314</strain>
    </source>
</reference>
<dbReference type="AlphaFoldDB" id="A0A7L5AN29"/>
<dbReference type="OrthoDB" id="9814325at2"/>
<dbReference type="InterPro" id="IPR036465">
    <property type="entry name" value="vWFA_dom_sf"/>
</dbReference>
<feature type="transmembrane region" description="Helical" evidence="1">
    <location>
        <begin position="39"/>
        <end position="58"/>
    </location>
</feature>
<evidence type="ECO:0000259" key="2">
    <source>
        <dbReference type="PROSITE" id="PS50234"/>
    </source>
</evidence>
<dbReference type="PROSITE" id="PS50234">
    <property type="entry name" value="VWFA"/>
    <property type="match status" value="1"/>
</dbReference>
<protein>
    <recommendedName>
        <fullName evidence="2">VWFA domain-containing protein</fullName>
    </recommendedName>
</protein>
<dbReference type="RefSeq" id="WP_161886079.1">
    <property type="nucleotide sequence ID" value="NZ_CP017146.1"/>
</dbReference>
<accession>A0A7L5AN29</accession>